<feature type="chain" id="PRO_5035151307" description="Doubled CXXCH motif domain-containing protein" evidence="1">
    <location>
        <begin position="20"/>
        <end position="285"/>
    </location>
</feature>
<dbReference type="Proteomes" id="UP000632828">
    <property type="component" value="Unassembled WGS sequence"/>
</dbReference>
<evidence type="ECO:0000256" key="1">
    <source>
        <dbReference type="SAM" id="SignalP"/>
    </source>
</evidence>
<organism evidence="2 3">
    <name type="scientific">Pelovirga terrestris</name>
    <dbReference type="NCBI Taxonomy" id="2771352"/>
    <lineage>
        <taxon>Bacteria</taxon>
        <taxon>Pseudomonadati</taxon>
        <taxon>Thermodesulfobacteriota</taxon>
        <taxon>Desulfuromonadia</taxon>
        <taxon>Geobacterales</taxon>
        <taxon>Geobacteraceae</taxon>
        <taxon>Pelovirga</taxon>
    </lineage>
</organism>
<evidence type="ECO:0000313" key="3">
    <source>
        <dbReference type="Proteomes" id="UP000632828"/>
    </source>
</evidence>
<name>A0A8J6R5V1_9BACT</name>
<evidence type="ECO:0000313" key="2">
    <source>
        <dbReference type="EMBL" id="MBD1400674.1"/>
    </source>
</evidence>
<proteinExistence type="predicted"/>
<feature type="signal peptide" evidence="1">
    <location>
        <begin position="1"/>
        <end position="19"/>
    </location>
</feature>
<dbReference type="RefSeq" id="WP_191155455.1">
    <property type="nucleotide sequence ID" value="NZ_JACWUN010000008.1"/>
</dbReference>
<dbReference type="InterPro" id="IPR036280">
    <property type="entry name" value="Multihaem_cyt_sf"/>
</dbReference>
<gene>
    <name evidence="2" type="ORF">ICT70_08340</name>
</gene>
<dbReference type="SUPFAM" id="SSF48695">
    <property type="entry name" value="Multiheme cytochromes"/>
    <property type="match status" value="2"/>
</dbReference>
<keyword evidence="1" id="KW-0732">Signal</keyword>
<dbReference type="AlphaFoldDB" id="A0A8J6R5V1"/>
<reference evidence="2" key="1">
    <citation type="submission" date="2020-09" db="EMBL/GenBank/DDBJ databases">
        <title>Pelobacter alkaliphilus sp. nov., a novel anaerobic arsenate-reducing bacterium from terrestrial mud volcano.</title>
        <authorList>
            <person name="Khomyakova M.A."/>
            <person name="Merkel A.Y."/>
            <person name="Slobodkin A.I."/>
        </authorList>
    </citation>
    <scope>NUCLEOTIDE SEQUENCE</scope>
    <source>
        <strain evidence="2">M08fum</strain>
    </source>
</reference>
<comment type="caution">
    <text evidence="2">The sequence shown here is derived from an EMBL/GenBank/DDBJ whole genome shotgun (WGS) entry which is preliminary data.</text>
</comment>
<dbReference type="EMBL" id="JACWUN010000008">
    <property type="protein sequence ID" value="MBD1400674.1"/>
    <property type="molecule type" value="Genomic_DNA"/>
</dbReference>
<evidence type="ECO:0008006" key="4">
    <source>
        <dbReference type="Google" id="ProtNLM"/>
    </source>
</evidence>
<accession>A0A8J6R5V1</accession>
<keyword evidence="3" id="KW-1185">Reference proteome</keyword>
<protein>
    <recommendedName>
        <fullName evidence="4">Doubled CXXCH motif domain-containing protein</fullName>
    </recommendedName>
</protein>
<sequence length="285" mass="30308">MRKLLVFALVATFAFGATALVATDADARAMANGIVGSAHDFTNNRDGSVALDAENNLIPNRDESWNYRGEICRVCHAPHDKGRTAWSSWGEEVGETGLLWNHALSQTADYPMYASSSLEGEISNQVIGKSKLCLSCHDGTVALNAFDGQQDKPATDPDAVLIQSFSNGFTIGPGRTGSDNDFLMGTHPISVAYAAGFYDENPKVGRNGGLHIPDGQVFGNLVKMTGAPTVDMVLEQGMVQCHSCHDVHDSKDVNAVGTRLNRAGQGLAENRGGDPSGLCLSCHNK</sequence>